<protein>
    <submittedName>
        <fullName evidence="1">Ribbon-helix-helix protein, copG family</fullName>
    </submittedName>
</protein>
<accession>A0A0K8MXN4</accession>
<sequence>MTERMYRAQILLTPEQHRRLRELVEREKRSISEVTRELLEDALRWREQDQQSRLERVHAAGETAERILCERGGEPYRADVSTTLLEAREERHHELGSH</sequence>
<proteinExistence type="predicted"/>
<dbReference type="SUPFAM" id="SSF47598">
    <property type="entry name" value="Ribbon-helix-helix"/>
    <property type="match status" value="1"/>
</dbReference>
<evidence type="ECO:0000313" key="1">
    <source>
        <dbReference type="EMBL" id="GAP16009.1"/>
    </source>
</evidence>
<dbReference type="Proteomes" id="UP000055060">
    <property type="component" value="Unassembled WGS sequence"/>
</dbReference>
<dbReference type="AlphaFoldDB" id="A0A0K8MXN4"/>
<dbReference type="InterPro" id="IPR010985">
    <property type="entry name" value="Ribbon_hlx_hlx"/>
</dbReference>
<gene>
    <name evidence="1" type="ORF">LARV_03804</name>
</gene>
<dbReference type="STRING" id="360412.LARV_03804"/>
<dbReference type="EMBL" id="DF967973">
    <property type="protein sequence ID" value="GAP16009.1"/>
    <property type="molecule type" value="Genomic_DNA"/>
</dbReference>
<dbReference type="GO" id="GO:0006355">
    <property type="term" value="P:regulation of DNA-templated transcription"/>
    <property type="evidence" value="ECO:0007669"/>
    <property type="project" value="InterPro"/>
</dbReference>
<dbReference type="RefSeq" id="WP_172797943.1">
    <property type="nucleotide sequence ID" value="NZ_DF967973.1"/>
</dbReference>
<organism evidence="1">
    <name type="scientific">Longilinea arvoryzae</name>
    <dbReference type="NCBI Taxonomy" id="360412"/>
    <lineage>
        <taxon>Bacteria</taxon>
        <taxon>Bacillati</taxon>
        <taxon>Chloroflexota</taxon>
        <taxon>Anaerolineae</taxon>
        <taxon>Anaerolineales</taxon>
        <taxon>Anaerolineaceae</taxon>
        <taxon>Longilinea</taxon>
    </lineage>
</organism>
<keyword evidence="2" id="KW-1185">Reference proteome</keyword>
<evidence type="ECO:0000313" key="2">
    <source>
        <dbReference type="Proteomes" id="UP000055060"/>
    </source>
</evidence>
<name>A0A0K8MXN4_9CHLR</name>
<reference evidence="1" key="1">
    <citation type="submission" date="2015-07" db="EMBL/GenBank/DDBJ databases">
        <title>Draft Genome Sequences of Anaerolinea thermolimosa IMO-1, Bellilinea caldifistulae GOMI-1, Leptolinea tardivitalis YMTK-2, Levilinea saccharolytica KIBI-1,Longilinea arvoryzae KOME-1, Previously Described as Members of the Anaerolineaceae (Chloroflexi).</title>
        <authorList>
            <person name="Sekiguchi Y."/>
            <person name="Ohashi A."/>
            <person name="Matsuura N."/>
            <person name="Tourlousse M.D."/>
        </authorList>
    </citation>
    <scope>NUCLEOTIDE SEQUENCE [LARGE SCALE GENOMIC DNA]</scope>
    <source>
        <strain evidence="1">KOME-1</strain>
    </source>
</reference>